<reference evidence="2" key="1">
    <citation type="journal article" date="2023" name="Mol. Phylogenet. Evol.">
        <title>Genome-scale phylogeny and comparative genomics of the fungal order Sordariales.</title>
        <authorList>
            <person name="Hensen N."/>
            <person name="Bonometti L."/>
            <person name="Westerberg I."/>
            <person name="Brannstrom I.O."/>
            <person name="Guillou S."/>
            <person name="Cros-Aarteil S."/>
            <person name="Calhoun S."/>
            <person name="Haridas S."/>
            <person name="Kuo A."/>
            <person name="Mondo S."/>
            <person name="Pangilinan J."/>
            <person name="Riley R."/>
            <person name="LaButti K."/>
            <person name="Andreopoulos B."/>
            <person name="Lipzen A."/>
            <person name="Chen C."/>
            <person name="Yan M."/>
            <person name="Daum C."/>
            <person name="Ng V."/>
            <person name="Clum A."/>
            <person name="Steindorff A."/>
            <person name="Ohm R.A."/>
            <person name="Martin F."/>
            <person name="Silar P."/>
            <person name="Natvig D.O."/>
            <person name="Lalanne C."/>
            <person name="Gautier V."/>
            <person name="Ament-Velasquez S.L."/>
            <person name="Kruys A."/>
            <person name="Hutchinson M.I."/>
            <person name="Powell A.J."/>
            <person name="Barry K."/>
            <person name="Miller A.N."/>
            <person name="Grigoriev I.V."/>
            <person name="Debuchy R."/>
            <person name="Gladieux P."/>
            <person name="Hiltunen Thoren M."/>
            <person name="Johannesson H."/>
        </authorList>
    </citation>
    <scope>NUCLEOTIDE SEQUENCE</scope>
    <source>
        <strain evidence="2">CBS 103.79</strain>
    </source>
</reference>
<comment type="caution">
    <text evidence="2">The sequence shown here is derived from an EMBL/GenBank/DDBJ whole genome shotgun (WGS) entry which is preliminary data.</text>
</comment>
<dbReference type="AlphaFoldDB" id="A0AAN6MBG0"/>
<reference evidence="2" key="2">
    <citation type="submission" date="2023-05" db="EMBL/GenBank/DDBJ databases">
        <authorList>
            <consortium name="Lawrence Berkeley National Laboratory"/>
            <person name="Steindorff A."/>
            <person name="Hensen N."/>
            <person name="Bonometti L."/>
            <person name="Westerberg I."/>
            <person name="Brannstrom I.O."/>
            <person name="Guillou S."/>
            <person name="Cros-Aarteil S."/>
            <person name="Calhoun S."/>
            <person name="Haridas S."/>
            <person name="Kuo A."/>
            <person name="Mondo S."/>
            <person name="Pangilinan J."/>
            <person name="Riley R."/>
            <person name="Labutti K."/>
            <person name="Andreopoulos B."/>
            <person name="Lipzen A."/>
            <person name="Chen C."/>
            <person name="Yanf M."/>
            <person name="Daum C."/>
            <person name="Ng V."/>
            <person name="Clum A."/>
            <person name="Ohm R."/>
            <person name="Martin F."/>
            <person name="Silar P."/>
            <person name="Natvig D."/>
            <person name="Lalanne C."/>
            <person name="Gautier V."/>
            <person name="Ament-Velasquez S.L."/>
            <person name="Kruys A."/>
            <person name="Hutchinson M.I."/>
            <person name="Powell A.J."/>
            <person name="Barry K."/>
            <person name="Miller A.N."/>
            <person name="Grigoriev I.V."/>
            <person name="Debuchy R."/>
            <person name="Gladieux P."/>
            <person name="Thoren M.H."/>
            <person name="Johannesson H."/>
        </authorList>
    </citation>
    <scope>NUCLEOTIDE SEQUENCE</scope>
    <source>
        <strain evidence="2">CBS 103.79</strain>
    </source>
</reference>
<organism evidence="2 3">
    <name type="scientific">Staphylotrichum tortipilum</name>
    <dbReference type="NCBI Taxonomy" id="2831512"/>
    <lineage>
        <taxon>Eukaryota</taxon>
        <taxon>Fungi</taxon>
        <taxon>Dikarya</taxon>
        <taxon>Ascomycota</taxon>
        <taxon>Pezizomycotina</taxon>
        <taxon>Sordariomycetes</taxon>
        <taxon>Sordariomycetidae</taxon>
        <taxon>Sordariales</taxon>
        <taxon>Chaetomiaceae</taxon>
        <taxon>Staphylotrichum</taxon>
    </lineage>
</organism>
<feature type="region of interest" description="Disordered" evidence="1">
    <location>
        <begin position="386"/>
        <end position="421"/>
    </location>
</feature>
<dbReference type="Proteomes" id="UP001303889">
    <property type="component" value="Unassembled WGS sequence"/>
</dbReference>
<sequence>MPRAKPIFGLEIEIFVKVKPAIERDVVRYLNHGASLPAHWKAWDFSLTNHQPTSQSQARQRNCVKGALKALIRNALGSKAGWKIISPPMSVSRRWQSEIRAVFDAIGTYFCLWTHPVTSCHVHVSPGPDSKTKYKRRHLTRIAKGAFFWEHALKQVLPPDRRQNDYAKPNPTAFATREYNRVADKGWAPVFDAIDHEMARFGRHWQGQVHCFSIKIAGGRLRHPNHKYRKERYLSTNFLPLTRIGTVELRRQGGVASAETAIHRALLAVTLHLSARRYKFDRAASRRDHPSARELIAELHGCIKKLPPTCHGSLFIRWLNTCVADGAHPLTEAQVNRREQNLHDPSGESVASSVWSSAPVVVPAPPPPRPAAASIPIIVPASYGRPAASSGYTRPPPGPVSYGESNVVRVERRSDGMSWSR</sequence>
<protein>
    <submittedName>
        <fullName evidence="2">Uncharacterized protein</fullName>
    </submittedName>
</protein>
<evidence type="ECO:0000313" key="2">
    <source>
        <dbReference type="EMBL" id="KAK3897675.1"/>
    </source>
</evidence>
<keyword evidence="3" id="KW-1185">Reference proteome</keyword>
<name>A0AAN6MBG0_9PEZI</name>
<evidence type="ECO:0000313" key="3">
    <source>
        <dbReference type="Proteomes" id="UP001303889"/>
    </source>
</evidence>
<dbReference type="EMBL" id="MU856096">
    <property type="protein sequence ID" value="KAK3897675.1"/>
    <property type="molecule type" value="Genomic_DNA"/>
</dbReference>
<accession>A0AAN6MBG0</accession>
<gene>
    <name evidence="2" type="ORF">C8A05DRAFT_19600</name>
</gene>
<evidence type="ECO:0000256" key="1">
    <source>
        <dbReference type="SAM" id="MobiDB-lite"/>
    </source>
</evidence>
<proteinExistence type="predicted"/>